<organism evidence="1">
    <name type="scientific">marine sediment metagenome</name>
    <dbReference type="NCBI Taxonomy" id="412755"/>
    <lineage>
        <taxon>unclassified sequences</taxon>
        <taxon>metagenomes</taxon>
        <taxon>ecological metagenomes</taxon>
    </lineage>
</organism>
<dbReference type="AlphaFoldDB" id="X0VIH4"/>
<comment type="caution">
    <text evidence="1">The sequence shown here is derived from an EMBL/GenBank/DDBJ whole genome shotgun (WGS) entry which is preliminary data.</text>
</comment>
<reference evidence="1" key="1">
    <citation type="journal article" date="2014" name="Front. Microbiol.">
        <title>High frequency of phylogenetically diverse reductive dehalogenase-homologous genes in deep subseafloor sedimentary metagenomes.</title>
        <authorList>
            <person name="Kawai M."/>
            <person name="Futagami T."/>
            <person name="Toyoda A."/>
            <person name="Takaki Y."/>
            <person name="Nishi S."/>
            <person name="Hori S."/>
            <person name="Arai W."/>
            <person name="Tsubouchi T."/>
            <person name="Morono Y."/>
            <person name="Uchiyama I."/>
            <person name="Ito T."/>
            <person name="Fujiyama A."/>
            <person name="Inagaki F."/>
            <person name="Takami H."/>
        </authorList>
    </citation>
    <scope>NUCLEOTIDE SEQUENCE</scope>
    <source>
        <strain evidence="1">Expedition CK06-06</strain>
    </source>
</reference>
<accession>X0VIH4</accession>
<feature type="non-terminal residue" evidence="1">
    <location>
        <position position="1"/>
    </location>
</feature>
<proteinExistence type="predicted"/>
<gene>
    <name evidence="1" type="ORF">S01H1_33423</name>
</gene>
<sequence>PAKLFVDARYMAEVTRASVSERSNNEPVYTMAKGLAGKSDGPREVEVRVEGAVPKTGHEVDFRAALYDGAFLTLVFMDGGKREKYAVWVDDLESIRENRAPASYTANMKGKRVGSAGGILGVLGL</sequence>
<protein>
    <submittedName>
        <fullName evidence="1">Uncharacterized protein</fullName>
    </submittedName>
</protein>
<evidence type="ECO:0000313" key="1">
    <source>
        <dbReference type="EMBL" id="GAG10972.1"/>
    </source>
</evidence>
<dbReference type="EMBL" id="BARS01020749">
    <property type="protein sequence ID" value="GAG10972.1"/>
    <property type="molecule type" value="Genomic_DNA"/>
</dbReference>
<name>X0VIH4_9ZZZZ</name>